<evidence type="ECO:0000256" key="1">
    <source>
        <dbReference type="ARBA" id="ARBA00001970"/>
    </source>
</evidence>
<name>A0A2J6RE94_HYAVF</name>
<dbReference type="STRING" id="1149755.A0A2J6RE94"/>
<evidence type="ECO:0000256" key="5">
    <source>
        <dbReference type="ARBA" id="ARBA00023002"/>
    </source>
</evidence>
<dbReference type="EMBL" id="KZ613950">
    <property type="protein sequence ID" value="PMD36826.1"/>
    <property type="molecule type" value="Genomic_DNA"/>
</dbReference>
<keyword evidence="2 10" id="KW-0575">Peroxidase</keyword>
<dbReference type="GO" id="GO:0004601">
    <property type="term" value="F:peroxidase activity"/>
    <property type="evidence" value="ECO:0007669"/>
    <property type="project" value="UniProtKB-KW"/>
</dbReference>
<dbReference type="GO" id="GO:0046872">
    <property type="term" value="F:metal ion binding"/>
    <property type="evidence" value="ECO:0007669"/>
    <property type="project" value="UniProtKB-KW"/>
</dbReference>
<keyword evidence="8" id="KW-0732">Signal</keyword>
<dbReference type="InterPro" id="IPR000028">
    <property type="entry name" value="Chloroperoxidase"/>
</dbReference>
<evidence type="ECO:0000313" key="10">
    <source>
        <dbReference type="EMBL" id="PMD36826.1"/>
    </source>
</evidence>
<dbReference type="InterPro" id="IPR036851">
    <property type="entry name" value="Chloroperoxidase-like_sf"/>
</dbReference>
<proteinExistence type="inferred from homology"/>
<keyword evidence="4" id="KW-0479">Metal-binding</keyword>
<keyword evidence="6" id="KW-0408">Iron</keyword>
<evidence type="ECO:0000256" key="8">
    <source>
        <dbReference type="SAM" id="SignalP"/>
    </source>
</evidence>
<reference evidence="10 11" key="1">
    <citation type="submission" date="2016-04" db="EMBL/GenBank/DDBJ databases">
        <title>A degradative enzymes factory behind the ericoid mycorrhizal symbiosis.</title>
        <authorList>
            <consortium name="DOE Joint Genome Institute"/>
            <person name="Martino E."/>
            <person name="Morin E."/>
            <person name="Grelet G."/>
            <person name="Kuo A."/>
            <person name="Kohler A."/>
            <person name="Daghino S."/>
            <person name="Barry K."/>
            <person name="Choi C."/>
            <person name="Cichocki N."/>
            <person name="Clum A."/>
            <person name="Copeland A."/>
            <person name="Hainaut M."/>
            <person name="Haridas S."/>
            <person name="Labutti K."/>
            <person name="Lindquist E."/>
            <person name="Lipzen A."/>
            <person name="Khouja H.-R."/>
            <person name="Murat C."/>
            <person name="Ohm R."/>
            <person name="Olson A."/>
            <person name="Spatafora J."/>
            <person name="Veneault-Fourrey C."/>
            <person name="Henrissat B."/>
            <person name="Grigoriev I."/>
            <person name="Martin F."/>
            <person name="Perotto S."/>
        </authorList>
    </citation>
    <scope>NUCLEOTIDE SEQUENCE [LARGE SCALE GENOMIC DNA]</scope>
    <source>
        <strain evidence="10 11">F</strain>
    </source>
</reference>
<evidence type="ECO:0000256" key="7">
    <source>
        <dbReference type="ARBA" id="ARBA00025795"/>
    </source>
</evidence>
<evidence type="ECO:0000313" key="11">
    <source>
        <dbReference type="Proteomes" id="UP000235786"/>
    </source>
</evidence>
<keyword evidence="5" id="KW-0560">Oxidoreductase</keyword>
<dbReference type="AlphaFoldDB" id="A0A2J6RE94"/>
<accession>A0A2J6RE94</accession>
<dbReference type="PANTHER" id="PTHR33577">
    <property type="entry name" value="STERIGMATOCYSTIN BIOSYNTHESIS PEROXIDASE STCC-RELATED"/>
    <property type="match status" value="1"/>
</dbReference>
<evidence type="ECO:0000256" key="3">
    <source>
        <dbReference type="ARBA" id="ARBA00022617"/>
    </source>
</evidence>
<evidence type="ECO:0000256" key="2">
    <source>
        <dbReference type="ARBA" id="ARBA00022559"/>
    </source>
</evidence>
<evidence type="ECO:0000256" key="6">
    <source>
        <dbReference type="ARBA" id="ARBA00023004"/>
    </source>
</evidence>
<feature type="chain" id="PRO_5014329610" evidence="8">
    <location>
        <begin position="20"/>
        <end position="264"/>
    </location>
</feature>
<evidence type="ECO:0000256" key="4">
    <source>
        <dbReference type="ARBA" id="ARBA00022723"/>
    </source>
</evidence>
<organism evidence="10 11">
    <name type="scientific">Hyaloscypha variabilis (strain UAMH 11265 / GT02V1 / F)</name>
    <name type="common">Meliniomyces variabilis</name>
    <dbReference type="NCBI Taxonomy" id="1149755"/>
    <lineage>
        <taxon>Eukaryota</taxon>
        <taxon>Fungi</taxon>
        <taxon>Dikarya</taxon>
        <taxon>Ascomycota</taxon>
        <taxon>Pezizomycotina</taxon>
        <taxon>Leotiomycetes</taxon>
        <taxon>Helotiales</taxon>
        <taxon>Hyaloscyphaceae</taxon>
        <taxon>Hyaloscypha</taxon>
        <taxon>Hyaloscypha variabilis</taxon>
    </lineage>
</organism>
<comment type="cofactor">
    <cofactor evidence="1">
        <name>heme b</name>
        <dbReference type="ChEBI" id="CHEBI:60344"/>
    </cofactor>
</comment>
<keyword evidence="11" id="KW-1185">Reference proteome</keyword>
<dbReference type="Pfam" id="PF01328">
    <property type="entry name" value="Peroxidase_2"/>
    <property type="match status" value="1"/>
</dbReference>
<gene>
    <name evidence="10" type="ORF">L207DRAFT_433457</name>
</gene>
<dbReference type="PROSITE" id="PS51405">
    <property type="entry name" value="HEME_HALOPEROXIDASE"/>
    <property type="match status" value="1"/>
</dbReference>
<dbReference type="OrthoDB" id="407298at2759"/>
<evidence type="ECO:0000259" key="9">
    <source>
        <dbReference type="PROSITE" id="PS51405"/>
    </source>
</evidence>
<dbReference type="Proteomes" id="UP000235786">
    <property type="component" value="Unassembled WGS sequence"/>
</dbReference>
<dbReference type="PANTHER" id="PTHR33577:SF7">
    <property type="entry name" value="HEME HALOPEROXIDASE FAMILY PROFILE DOMAIN-CONTAINING PROTEIN"/>
    <property type="match status" value="1"/>
</dbReference>
<feature type="domain" description="Heme haloperoxidase family profile" evidence="9">
    <location>
        <begin position="27"/>
        <end position="238"/>
    </location>
</feature>
<protein>
    <submittedName>
        <fullName evidence="10">Cloroperoxidase</fullName>
    </submittedName>
</protein>
<feature type="signal peptide" evidence="8">
    <location>
        <begin position="1"/>
        <end position="19"/>
    </location>
</feature>
<sequence>MKFFWLFTATVLRASLTVARPSSPVSHFFTWKPPGPNDVVRGPCPMLNTLANHGFLPHSGQNITEEDTVSALYTALNVNQSLGVFLFHHAITTNPAPNATNFSLYDLRRHNILEHDASLSRGDYYFGNDYSFNQTIFKETRSYWTAPIIDVEMAAKARLARVHTSNATNPTFTLTKTGRKFSFGETAAYMIALGDRATGTVRRAWVEYLFENERLPLELGWSRRKKTITQHDLVDMLRKVVNATGSSSEDASLMIRGGGFHAGL</sequence>
<dbReference type="Gene3D" id="1.10.489.10">
    <property type="entry name" value="Chloroperoxidase-like"/>
    <property type="match status" value="1"/>
</dbReference>
<dbReference type="SUPFAM" id="SSF47571">
    <property type="entry name" value="Cloroperoxidase"/>
    <property type="match status" value="1"/>
</dbReference>
<comment type="similarity">
    <text evidence="7">Belongs to the chloroperoxidase family.</text>
</comment>
<keyword evidence="3" id="KW-0349">Heme</keyword>